<sequence length="512" mass="53719">MIRCIRHTAAFTLLLLVALLVNAARVQLFAADEYTGNAANRRTVMARYAQPRGAVLVAGRPVTGSRDSGGRLRYERTYTEGPLYAPVTGYSSQEFGTSQIERAEDGILSGTDERLTTFAWWDELARAHRPGGNVVTTIRPDTQRAAFDGLGPRKGAVVAIEPRTGRILALASTPSYDPGELSGNGPSAGAAWLRLNNDADRPLLNRAIRQTYPPGSAFEVVTAAAALDSGLVTDIDAPADAPDPYPPGGAGGRFGNPSTGCAHATLRAAFLASCDTVFARLGAGIGARGMADAARGFGFDGRGLRIPSPVVPSTFGTRMAPAQVAQSAIGRYRTTATPLQMAMVAAAVANDGTLTPPRLVDRVTDADGTTVFSSSHRRARQAMGPATAQRLQEMMVDVVAHGSGRQAAIEGVTVGGKGGTAPYDPHNEGTPYAWFLSWARAKDRMQPAVAVAVVVEDPENVVANPENPENPENTEGPENPEEPENPEGTATVRADSDGAAPIARAVMRAALD</sequence>
<feature type="domain" description="Penicillin-binding protein transpeptidase" evidence="3">
    <location>
        <begin position="155"/>
        <end position="459"/>
    </location>
</feature>
<evidence type="ECO:0000256" key="2">
    <source>
        <dbReference type="SAM" id="SignalP"/>
    </source>
</evidence>
<dbReference type="GO" id="GO:0071555">
    <property type="term" value="P:cell wall organization"/>
    <property type="evidence" value="ECO:0007669"/>
    <property type="project" value="TreeGrafter"/>
</dbReference>
<evidence type="ECO:0000259" key="4">
    <source>
        <dbReference type="Pfam" id="PF21922"/>
    </source>
</evidence>
<evidence type="ECO:0000259" key="3">
    <source>
        <dbReference type="Pfam" id="PF00905"/>
    </source>
</evidence>
<dbReference type="GO" id="GO:0005886">
    <property type="term" value="C:plasma membrane"/>
    <property type="evidence" value="ECO:0007669"/>
    <property type="project" value="TreeGrafter"/>
</dbReference>
<dbReference type="EMBL" id="SUMB01000010">
    <property type="protein sequence ID" value="TJZ45996.1"/>
    <property type="molecule type" value="Genomic_DNA"/>
</dbReference>
<keyword evidence="2" id="KW-0732">Signal</keyword>
<dbReference type="RefSeq" id="WP_136742592.1">
    <property type="nucleotide sequence ID" value="NZ_SUMB01000010.1"/>
</dbReference>
<feature type="compositionally biased region" description="Low complexity" evidence="1">
    <location>
        <begin position="459"/>
        <end position="477"/>
    </location>
</feature>
<dbReference type="InterPro" id="IPR054120">
    <property type="entry name" value="PBPA_dimer"/>
</dbReference>
<dbReference type="Gene3D" id="3.40.710.10">
    <property type="entry name" value="DD-peptidase/beta-lactamase superfamily"/>
    <property type="match status" value="1"/>
</dbReference>
<dbReference type="OrthoDB" id="9766847at2"/>
<dbReference type="AlphaFoldDB" id="A0A4U0MYN8"/>
<evidence type="ECO:0000313" key="5">
    <source>
        <dbReference type="EMBL" id="TJZ45996.1"/>
    </source>
</evidence>
<dbReference type="PANTHER" id="PTHR30627">
    <property type="entry name" value="PEPTIDOGLYCAN D,D-TRANSPEPTIDASE"/>
    <property type="match status" value="1"/>
</dbReference>
<feature type="signal peptide" evidence="2">
    <location>
        <begin position="1"/>
        <end position="23"/>
    </location>
</feature>
<feature type="chain" id="PRO_5039650572" evidence="2">
    <location>
        <begin position="24"/>
        <end position="512"/>
    </location>
</feature>
<reference evidence="5 6" key="1">
    <citation type="submission" date="2019-04" db="EMBL/GenBank/DDBJ databases">
        <title>Streptomyces piniterrae sp. nov., a heliquinomycin-producing actinomycete isolated from rhizosphere soil of Pinus yunnanensis.</title>
        <authorList>
            <person name="Zhuang X."/>
            <person name="Zhao J."/>
        </authorList>
    </citation>
    <scope>NUCLEOTIDE SEQUENCE [LARGE SCALE GENOMIC DNA]</scope>
    <source>
        <strain evidence="6">jys28</strain>
    </source>
</reference>
<organism evidence="5 6">
    <name type="scientific">Streptomyces piniterrae</name>
    <dbReference type="NCBI Taxonomy" id="2571125"/>
    <lineage>
        <taxon>Bacteria</taxon>
        <taxon>Bacillati</taxon>
        <taxon>Actinomycetota</taxon>
        <taxon>Actinomycetes</taxon>
        <taxon>Kitasatosporales</taxon>
        <taxon>Streptomycetaceae</taxon>
        <taxon>Streptomyces</taxon>
    </lineage>
</organism>
<gene>
    <name evidence="5" type="ORF">FCH28_26030</name>
</gene>
<dbReference type="InterPro" id="IPR012338">
    <property type="entry name" value="Beta-lactam/transpept-like"/>
</dbReference>
<proteinExistence type="predicted"/>
<dbReference type="InterPro" id="IPR050515">
    <property type="entry name" value="Beta-lactam/transpept"/>
</dbReference>
<evidence type="ECO:0000313" key="6">
    <source>
        <dbReference type="Proteomes" id="UP000308697"/>
    </source>
</evidence>
<feature type="region of interest" description="Disordered" evidence="1">
    <location>
        <begin position="459"/>
        <end position="499"/>
    </location>
</feature>
<dbReference type="GO" id="GO:0008658">
    <property type="term" value="F:penicillin binding"/>
    <property type="evidence" value="ECO:0007669"/>
    <property type="project" value="InterPro"/>
</dbReference>
<protein>
    <submittedName>
        <fullName evidence="5">Penicillin-binding protein 2</fullName>
    </submittedName>
</protein>
<dbReference type="Pfam" id="PF00905">
    <property type="entry name" value="Transpeptidase"/>
    <property type="match status" value="1"/>
</dbReference>
<dbReference type="Pfam" id="PF21922">
    <property type="entry name" value="PBP_dimer_2"/>
    <property type="match status" value="1"/>
</dbReference>
<evidence type="ECO:0000256" key="1">
    <source>
        <dbReference type="SAM" id="MobiDB-lite"/>
    </source>
</evidence>
<comment type="caution">
    <text evidence="5">The sequence shown here is derived from an EMBL/GenBank/DDBJ whole genome shotgun (WGS) entry which is preliminary data.</text>
</comment>
<name>A0A4U0MYN8_9ACTN</name>
<dbReference type="Proteomes" id="UP000308697">
    <property type="component" value="Unassembled WGS sequence"/>
</dbReference>
<dbReference type="InterPro" id="IPR001460">
    <property type="entry name" value="PCN-bd_Tpept"/>
</dbReference>
<dbReference type="Gene3D" id="3.90.1310.10">
    <property type="entry name" value="Penicillin-binding protein 2a (Domain 2)"/>
    <property type="match status" value="1"/>
</dbReference>
<accession>A0A4U0MYN8</accession>
<feature type="domain" description="Penicillin binding protein A dimerisation" evidence="4">
    <location>
        <begin position="52"/>
        <end position="134"/>
    </location>
</feature>
<dbReference type="PANTHER" id="PTHR30627:SF24">
    <property type="entry name" value="PENICILLIN-BINDING PROTEIN 4B"/>
    <property type="match status" value="1"/>
</dbReference>
<keyword evidence="6" id="KW-1185">Reference proteome</keyword>
<dbReference type="GO" id="GO:0071972">
    <property type="term" value="F:peptidoglycan L,D-transpeptidase activity"/>
    <property type="evidence" value="ECO:0007669"/>
    <property type="project" value="TreeGrafter"/>
</dbReference>
<dbReference type="SUPFAM" id="SSF56601">
    <property type="entry name" value="beta-lactamase/transpeptidase-like"/>
    <property type="match status" value="1"/>
</dbReference>